<accession>A0A6N1NJ72</accession>
<reference evidence="1" key="2">
    <citation type="journal article" date="2018" name="Nat. Commun.">
        <title>Tailed giant Tupanvirus possesses the most complete translational apparatus of the known virosphere.</title>
        <authorList>
            <person name="Abrahao J."/>
            <person name="Silva L."/>
            <person name="Silva L.S."/>
            <person name="Khalil J.Y.B."/>
            <person name="Rodrigues R."/>
            <person name="Arantes T."/>
            <person name="Assis F."/>
            <person name="Boratto P."/>
            <person name="Andrade M."/>
            <person name="Kroon E.G."/>
            <person name="Ribeiro B."/>
            <person name="Bergier I."/>
            <person name="Seligmann H."/>
            <person name="Ghigo E."/>
            <person name="Colson P."/>
            <person name="Levasseur A."/>
            <person name="Kroemer G."/>
            <person name="Raoult D."/>
            <person name="La Scola B."/>
        </authorList>
    </citation>
    <scope>NUCLEOTIDE SEQUENCE [LARGE SCALE GENOMIC DNA]</scope>
    <source>
        <strain evidence="1">Soda lake</strain>
    </source>
</reference>
<sequence length="267" mass="30948">MSNKITLAAQVDVCRVPYGPYNLHCSSHKQNCVISESIYMQKHASEDQTENIFVASCPAKKTEISCETDNQSQTIALVDLLNLARKDISNRDDAKFKSIDEFIINIQNIARNLRSMGDFYKIYLVTKSFKFNKKISYNDILRIIMWSFCHAVPEWQHKICLVLVNGINDKDKEADDRALFILYNEFTKTSTKRVVILSNDNFGSIKSHFMRKVTLNFYFAKTINNTWTSSEIVSKHKGIYQQDKRCVRNIYTVFHPITWTTDQIVVS</sequence>
<proteinExistence type="predicted"/>
<dbReference type="RefSeq" id="YP_010781548.1">
    <property type="nucleotide sequence ID" value="NC_075039.1"/>
</dbReference>
<organism evidence="1">
    <name type="scientific">Tupanvirus soda lake</name>
    <dbReference type="NCBI Taxonomy" id="2126985"/>
    <lineage>
        <taxon>Viruses</taxon>
        <taxon>Varidnaviria</taxon>
        <taxon>Bamfordvirae</taxon>
        <taxon>Nucleocytoviricota</taxon>
        <taxon>Megaviricetes</taxon>
        <taxon>Imitervirales</taxon>
        <taxon>Mimiviridae</taxon>
        <taxon>Megamimivirinae</taxon>
        <taxon>Tupanvirus</taxon>
        <taxon>Tupanvirus salinum</taxon>
    </lineage>
</organism>
<protein>
    <submittedName>
        <fullName evidence="1">Putative orfan</fullName>
    </submittedName>
</protein>
<name>A0A6N1NJ72_9VIRU</name>
<evidence type="ECO:0000313" key="1">
    <source>
        <dbReference type="EMBL" id="QKU34895.1"/>
    </source>
</evidence>
<dbReference type="EMBL" id="KY523104">
    <property type="protein sequence ID" value="QKU34895.1"/>
    <property type="molecule type" value="Genomic_DNA"/>
</dbReference>
<dbReference type="KEGG" id="vg:80518312"/>
<dbReference type="GeneID" id="80518312"/>
<reference evidence="1" key="1">
    <citation type="submission" date="2017-01" db="EMBL/GenBank/DDBJ databases">
        <authorList>
            <person name="Assis F.L."/>
            <person name="Abrahao J.S."/>
            <person name="Silva L."/>
            <person name="Khalil J.B."/>
            <person name="Rodrigues R."/>
            <person name="Silva L.S."/>
            <person name="Arantes T."/>
            <person name="Boratto P."/>
            <person name="Andrade M."/>
            <person name="Kroon E.G."/>
            <person name="Ribeiro B."/>
            <person name="Bergier I."/>
            <person name="Seligmann H."/>
            <person name="Ghigo E."/>
            <person name="Colson P."/>
            <person name="Levasseur A."/>
            <person name="Raoult D."/>
            <person name="Scola B.L."/>
        </authorList>
    </citation>
    <scope>NUCLEOTIDE SEQUENCE</scope>
    <source>
        <strain evidence="1">Soda lake</strain>
    </source>
</reference>